<dbReference type="HOGENOM" id="CLU_3375209_0_0_10"/>
<organism evidence="1 2">
    <name type="scientific">Prevotella bivia DSM 20514</name>
    <dbReference type="NCBI Taxonomy" id="868129"/>
    <lineage>
        <taxon>Bacteria</taxon>
        <taxon>Pseudomonadati</taxon>
        <taxon>Bacteroidota</taxon>
        <taxon>Bacteroidia</taxon>
        <taxon>Bacteroidales</taxon>
        <taxon>Prevotellaceae</taxon>
        <taxon>Prevotella</taxon>
    </lineage>
</organism>
<proteinExistence type="predicted"/>
<sequence length="34" mass="4006">MNLSKGSSLFIQKLFFIMQKNYAVKTLSLYLKHL</sequence>
<dbReference type="EMBL" id="JH660660">
    <property type="protein sequence ID" value="EIM31810.1"/>
    <property type="molecule type" value="Genomic_DNA"/>
</dbReference>
<dbReference type="AlphaFoldDB" id="I4Z6G8"/>
<gene>
    <name evidence="1" type="ORF">PrebiDRAFT_0005</name>
</gene>
<evidence type="ECO:0000313" key="2">
    <source>
        <dbReference type="Proteomes" id="UP000002786"/>
    </source>
</evidence>
<protein>
    <submittedName>
        <fullName evidence="1">Uncharacterized protein</fullName>
    </submittedName>
</protein>
<keyword evidence="2" id="KW-1185">Reference proteome</keyword>
<accession>I4Z6G8</accession>
<evidence type="ECO:0000313" key="1">
    <source>
        <dbReference type="EMBL" id="EIM31810.1"/>
    </source>
</evidence>
<name>I4Z6G8_9BACT</name>
<reference evidence="1 2" key="1">
    <citation type="submission" date="2012-02" db="EMBL/GenBank/DDBJ databases">
        <title>Improved High-Quality Draft genome of Prevotella bivia DSM 20514.</title>
        <authorList>
            <consortium name="US DOE Joint Genome Institute (JGI-PGF)"/>
            <person name="Lucas S."/>
            <person name="Copeland A."/>
            <person name="Lapidus A."/>
            <person name="Bruce D."/>
            <person name="Goodwin L."/>
            <person name="Pitluck S."/>
            <person name="Peters L."/>
            <person name="Mikhailova N."/>
            <person name="Munk A.C.C."/>
            <person name="Kyrpides N."/>
            <person name="Mavromatis K."/>
            <person name="Detter J.C."/>
            <person name="Han C."/>
            <person name="Land M."/>
            <person name="Hauser L."/>
            <person name="Markowitz V."/>
            <person name="Cheng J.-F."/>
            <person name="Hugenholtz P."/>
            <person name="Woyke T."/>
            <person name="Wu D."/>
            <person name="Gronow S."/>
            <person name="Wellnitz S."/>
            <person name="Brambilla E."/>
            <person name="Klenk H.-P."/>
            <person name="Eisen J.A."/>
        </authorList>
    </citation>
    <scope>NUCLEOTIDE SEQUENCE [LARGE SCALE GENOMIC DNA]</scope>
    <source>
        <strain evidence="1 2">DSM 20514</strain>
    </source>
</reference>
<dbReference type="Proteomes" id="UP000002786">
    <property type="component" value="Unassembled WGS sequence"/>
</dbReference>